<protein>
    <submittedName>
        <fullName evidence="5">Putative ketoacyl reductase</fullName>
        <ecNumber evidence="5">1.3.1.-</ecNumber>
    </submittedName>
</protein>
<dbReference type="SUPFAM" id="SSF51735">
    <property type="entry name" value="NAD(P)-binding Rossmann-fold domains"/>
    <property type="match status" value="1"/>
</dbReference>
<dbReference type="EMBL" id="PVNL01000046">
    <property type="protein sequence ID" value="PRQ08004.1"/>
    <property type="molecule type" value="Genomic_DNA"/>
</dbReference>
<dbReference type="InterPro" id="IPR036291">
    <property type="entry name" value="NAD(P)-bd_dom_sf"/>
</dbReference>
<dbReference type="InterPro" id="IPR002347">
    <property type="entry name" value="SDR_fam"/>
</dbReference>
<evidence type="ECO:0000256" key="2">
    <source>
        <dbReference type="ARBA" id="ARBA00022857"/>
    </source>
</evidence>
<evidence type="ECO:0000256" key="3">
    <source>
        <dbReference type="ARBA" id="ARBA00023002"/>
    </source>
</evidence>
<dbReference type="GO" id="GO:0016491">
    <property type="term" value="F:oxidoreductase activity"/>
    <property type="evidence" value="ECO:0007669"/>
    <property type="project" value="UniProtKB-KW"/>
</dbReference>
<dbReference type="AlphaFoldDB" id="A0A2S9YSC7"/>
<dbReference type="EC" id="1.3.1.-" evidence="5"/>
<dbReference type="CDD" id="cd05233">
    <property type="entry name" value="SDR_c"/>
    <property type="match status" value="1"/>
</dbReference>
<dbReference type="Gene3D" id="3.40.50.720">
    <property type="entry name" value="NAD(P)-binding Rossmann-like Domain"/>
    <property type="match status" value="1"/>
</dbReference>
<sequence>MLHLVARREQRLAEVCSEANARGGTATAHAFDVRDTEAFARMASRVHADHGRVDVLINNAGVGATKAFLETTDDDWAWTFDTNFHAVVRGIRMFLPTMIEHGGGTIVNVASLAGVMANTLAAYSASKFAVVGMSESLLLEYGDKGLNVVVVCPGVISTEIATASIDAGRTNGVIGPSLQKLLAAHGAAPEQVARDLVRAIRHPRFIVPTPMHATVLRRVHRMFPDLARMLTRRLS</sequence>
<comment type="caution">
    <text evidence="5">The sequence shown here is derived from an EMBL/GenBank/DDBJ whole genome shotgun (WGS) entry which is preliminary data.</text>
</comment>
<accession>A0A2S9YSC7</accession>
<comment type="similarity">
    <text evidence="1 4">Belongs to the short-chain dehydrogenases/reductases (SDR) family.</text>
</comment>
<evidence type="ECO:0000313" key="6">
    <source>
        <dbReference type="Proteomes" id="UP000238823"/>
    </source>
</evidence>
<proteinExistence type="inferred from homology"/>
<dbReference type="Proteomes" id="UP000238823">
    <property type="component" value="Unassembled WGS sequence"/>
</dbReference>
<dbReference type="PRINTS" id="PR00081">
    <property type="entry name" value="GDHRDH"/>
</dbReference>
<evidence type="ECO:0000256" key="1">
    <source>
        <dbReference type="ARBA" id="ARBA00006484"/>
    </source>
</evidence>
<name>A0A2S9YSC7_9BACT</name>
<dbReference type="PANTHER" id="PTHR43391:SF14">
    <property type="entry name" value="DEHYDROGENASE_REDUCTASE SDR FAMILY PROTEIN 7-LIKE"/>
    <property type="match status" value="1"/>
</dbReference>
<gene>
    <name evidence="5" type="primary">actIII_2</name>
    <name evidence="5" type="ORF">ENSA7_22880</name>
</gene>
<keyword evidence="2" id="KW-0521">NADP</keyword>
<reference evidence="5 6" key="1">
    <citation type="submission" date="2018-03" db="EMBL/GenBank/DDBJ databases">
        <title>Draft Genome Sequences of the Obligatory Marine Myxobacteria Enhygromyxa salina SWB007.</title>
        <authorList>
            <person name="Poehlein A."/>
            <person name="Moghaddam J.A."/>
            <person name="Harms H."/>
            <person name="Alanjari M."/>
            <person name="Koenig G.M."/>
            <person name="Daniel R."/>
            <person name="Schaeberle T.F."/>
        </authorList>
    </citation>
    <scope>NUCLEOTIDE SEQUENCE [LARGE SCALE GENOMIC DNA]</scope>
    <source>
        <strain evidence="5 6">SWB007</strain>
    </source>
</reference>
<dbReference type="Pfam" id="PF00106">
    <property type="entry name" value="adh_short"/>
    <property type="match status" value="1"/>
</dbReference>
<evidence type="ECO:0000256" key="4">
    <source>
        <dbReference type="RuleBase" id="RU000363"/>
    </source>
</evidence>
<evidence type="ECO:0000313" key="5">
    <source>
        <dbReference type="EMBL" id="PRQ08004.1"/>
    </source>
</evidence>
<keyword evidence="3 5" id="KW-0560">Oxidoreductase</keyword>
<organism evidence="5 6">
    <name type="scientific">Enhygromyxa salina</name>
    <dbReference type="NCBI Taxonomy" id="215803"/>
    <lineage>
        <taxon>Bacteria</taxon>
        <taxon>Pseudomonadati</taxon>
        <taxon>Myxococcota</taxon>
        <taxon>Polyangia</taxon>
        <taxon>Nannocystales</taxon>
        <taxon>Nannocystaceae</taxon>
        <taxon>Enhygromyxa</taxon>
    </lineage>
</organism>
<dbReference type="PANTHER" id="PTHR43391">
    <property type="entry name" value="RETINOL DEHYDROGENASE-RELATED"/>
    <property type="match status" value="1"/>
</dbReference>
<dbReference type="PRINTS" id="PR00080">
    <property type="entry name" value="SDRFAMILY"/>
</dbReference>